<dbReference type="InterPro" id="IPR000528">
    <property type="entry name" value="Plant_nsLTP"/>
</dbReference>
<comment type="similarity">
    <text evidence="1 4">Belongs to the plant LTP family.</text>
</comment>
<dbReference type="GO" id="GO:0008289">
    <property type="term" value="F:lipid binding"/>
    <property type="evidence" value="ECO:0007669"/>
    <property type="project" value="UniProtKB-KW"/>
</dbReference>
<dbReference type="Gene3D" id="1.10.110.10">
    <property type="entry name" value="Plant lipid-transfer and hydrophobic proteins"/>
    <property type="match status" value="1"/>
</dbReference>
<dbReference type="SMART" id="SM00499">
    <property type="entry name" value="AAI"/>
    <property type="match status" value="1"/>
</dbReference>
<feature type="signal peptide" evidence="5">
    <location>
        <begin position="1"/>
        <end position="24"/>
    </location>
</feature>
<keyword evidence="8" id="KW-1185">Reference proteome</keyword>
<dbReference type="STRING" id="4072.A0A2G2YKI8"/>
<keyword evidence="2 4" id="KW-0813">Transport</keyword>
<protein>
    <recommendedName>
        <fullName evidence="4">Non-specific lipid-transfer protein</fullName>
    </recommendedName>
</protein>
<dbReference type="EMBL" id="AYRZ02000010">
    <property type="protein sequence ID" value="PHT70239.1"/>
    <property type="molecule type" value="Genomic_DNA"/>
</dbReference>
<dbReference type="InterPro" id="IPR016140">
    <property type="entry name" value="Bifunc_inhib/LTP/seed_store"/>
</dbReference>
<reference evidence="7 8" key="2">
    <citation type="journal article" date="2017" name="Genome Biol.">
        <title>New reference genome sequences of hot pepper reveal the massive evolution of plant disease-resistance genes by retroduplication.</title>
        <authorList>
            <person name="Kim S."/>
            <person name="Park J."/>
            <person name="Yeom S.I."/>
            <person name="Kim Y.M."/>
            <person name="Seo E."/>
            <person name="Kim K.T."/>
            <person name="Kim M.S."/>
            <person name="Lee J.M."/>
            <person name="Cheong K."/>
            <person name="Shin H.S."/>
            <person name="Kim S.B."/>
            <person name="Han K."/>
            <person name="Lee J."/>
            <person name="Park M."/>
            <person name="Lee H.A."/>
            <person name="Lee H.Y."/>
            <person name="Lee Y."/>
            <person name="Oh S."/>
            <person name="Lee J.H."/>
            <person name="Choi E."/>
            <person name="Choi E."/>
            <person name="Lee S.E."/>
            <person name="Jeon J."/>
            <person name="Kim H."/>
            <person name="Choi G."/>
            <person name="Song H."/>
            <person name="Lee J."/>
            <person name="Lee S.C."/>
            <person name="Kwon J.K."/>
            <person name="Lee H.Y."/>
            <person name="Koo N."/>
            <person name="Hong Y."/>
            <person name="Kim R.W."/>
            <person name="Kang W.H."/>
            <person name="Huh J.H."/>
            <person name="Kang B.C."/>
            <person name="Yang T.J."/>
            <person name="Lee Y.H."/>
            <person name="Bennetzen J.L."/>
            <person name="Choi D."/>
        </authorList>
    </citation>
    <scope>NUCLEOTIDE SEQUENCE [LARGE SCALE GENOMIC DNA]</scope>
    <source>
        <strain evidence="8">cv. CM334</strain>
    </source>
</reference>
<feature type="domain" description="Bifunctional inhibitor/plant lipid transfer protein/seed storage helical" evidence="6">
    <location>
        <begin position="27"/>
        <end position="110"/>
    </location>
</feature>
<keyword evidence="5" id="KW-0732">Signal</keyword>
<comment type="caution">
    <text evidence="7">The sequence shown here is derived from an EMBL/GenBank/DDBJ whole genome shotgun (WGS) entry which is preliminary data.</text>
</comment>
<dbReference type="InterPro" id="IPR036312">
    <property type="entry name" value="Bifun_inhib/LTP/seed_sf"/>
</dbReference>
<feature type="chain" id="PRO_5013848091" description="Non-specific lipid-transfer protein" evidence="5">
    <location>
        <begin position="25"/>
        <end position="129"/>
    </location>
</feature>
<comment type="function">
    <text evidence="4">Plant non-specific lipid-transfer proteins transfer phospholipids as well as galactolipids across membranes. May play a role in wax or cutin deposition in the cell walls of expanding epidermal cells and certain secretory tissues.</text>
</comment>
<dbReference type="Pfam" id="PF00234">
    <property type="entry name" value="Tryp_alpha_amyl"/>
    <property type="match status" value="1"/>
</dbReference>
<dbReference type="PANTHER" id="PTHR33076">
    <property type="entry name" value="NON-SPECIFIC LIPID-TRANSFER PROTEIN 2-RELATED"/>
    <property type="match status" value="1"/>
</dbReference>
<evidence type="ECO:0000256" key="2">
    <source>
        <dbReference type="ARBA" id="ARBA00022448"/>
    </source>
</evidence>
<evidence type="ECO:0000259" key="6">
    <source>
        <dbReference type="SMART" id="SM00499"/>
    </source>
</evidence>
<dbReference type="PRINTS" id="PR00382">
    <property type="entry name" value="LIPIDTRNSFER"/>
</dbReference>
<evidence type="ECO:0000256" key="4">
    <source>
        <dbReference type="RuleBase" id="RU000628"/>
    </source>
</evidence>
<evidence type="ECO:0000256" key="5">
    <source>
        <dbReference type="SAM" id="SignalP"/>
    </source>
</evidence>
<dbReference type="GO" id="GO:0006869">
    <property type="term" value="P:lipid transport"/>
    <property type="evidence" value="ECO:0007669"/>
    <property type="project" value="InterPro"/>
</dbReference>
<dbReference type="Proteomes" id="UP000222542">
    <property type="component" value="Unassembled WGS sequence"/>
</dbReference>
<accession>A0A2G2YKI8</accession>
<gene>
    <name evidence="7" type="ORF">T459_25343</name>
</gene>
<evidence type="ECO:0000313" key="8">
    <source>
        <dbReference type="Proteomes" id="UP000222542"/>
    </source>
</evidence>
<organism evidence="7 8">
    <name type="scientific">Capsicum annuum</name>
    <name type="common">Capsicum pepper</name>
    <dbReference type="NCBI Taxonomy" id="4072"/>
    <lineage>
        <taxon>Eukaryota</taxon>
        <taxon>Viridiplantae</taxon>
        <taxon>Streptophyta</taxon>
        <taxon>Embryophyta</taxon>
        <taxon>Tracheophyta</taxon>
        <taxon>Spermatophyta</taxon>
        <taxon>Magnoliopsida</taxon>
        <taxon>eudicotyledons</taxon>
        <taxon>Gunneridae</taxon>
        <taxon>Pentapetalae</taxon>
        <taxon>asterids</taxon>
        <taxon>lamiids</taxon>
        <taxon>Solanales</taxon>
        <taxon>Solanaceae</taxon>
        <taxon>Solanoideae</taxon>
        <taxon>Capsiceae</taxon>
        <taxon>Capsicum</taxon>
    </lineage>
</organism>
<evidence type="ECO:0000313" key="7">
    <source>
        <dbReference type="EMBL" id="PHT70239.1"/>
    </source>
</evidence>
<proteinExistence type="inferred from homology"/>
<dbReference type="AlphaFoldDB" id="A0A2G2YKI8"/>
<evidence type="ECO:0000256" key="3">
    <source>
        <dbReference type="ARBA" id="ARBA00023121"/>
    </source>
</evidence>
<dbReference type="OMA" id="QCAQVAQ"/>
<dbReference type="CDD" id="cd01960">
    <property type="entry name" value="nsLTP1"/>
    <property type="match status" value="1"/>
</dbReference>
<dbReference type="SUPFAM" id="SSF47699">
    <property type="entry name" value="Bifunctional inhibitor/lipid-transfer protein/seed storage 2S albumin"/>
    <property type="match status" value="1"/>
</dbReference>
<dbReference type="Gramene" id="PHT70239">
    <property type="protein sequence ID" value="PHT70239"/>
    <property type="gene ID" value="T459_25343"/>
</dbReference>
<keyword evidence="3 4" id="KW-0446">Lipid-binding</keyword>
<sequence length="129" mass="13754">MKMFGKIACLLILCVVLIAPHAEAVTCGQIQVGVVNCLPYLQNRGPLGGCCGVIKDLLKLCKTPHERRKSCRCVKTAANLIKGIDFGKAAGLSGVCGVKIPFEISPSVDCSKYVFHLSYPTVKRNGCSA</sequence>
<evidence type="ECO:0000256" key="1">
    <source>
        <dbReference type="ARBA" id="ARBA00009748"/>
    </source>
</evidence>
<name>A0A2G2YKI8_CAPAN</name>
<reference evidence="7 8" key="1">
    <citation type="journal article" date="2014" name="Nat. Genet.">
        <title>Genome sequence of the hot pepper provides insights into the evolution of pungency in Capsicum species.</title>
        <authorList>
            <person name="Kim S."/>
            <person name="Park M."/>
            <person name="Yeom S.I."/>
            <person name="Kim Y.M."/>
            <person name="Lee J.M."/>
            <person name="Lee H.A."/>
            <person name="Seo E."/>
            <person name="Choi J."/>
            <person name="Cheong K."/>
            <person name="Kim K.T."/>
            <person name="Jung K."/>
            <person name="Lee G.W."/>
            <person name="Oh S.K."/>
            <person name="Bae C."/>
            <person name="Kim S.B."/>
            <person name="Lee H.Y."/>
            <person name="Kim S.Y."/>
            <person name="Kim M.S."/>
            <person name="Kang B.C."/>
            <person name="Jo Y.D."/>
            <person name="Yang H.B."/>
            <person name="Jeong H.J."/>
            <person name="Kang W.H."/>
            <person name="Kwon J.K."/>
            <person name="Shin C."/>
            <person name="Lim J.Y."/>
            <person name="Park J.H."/>
            <person name="Huh J.H."/>
            <person name="Kim J.S."/>
            <person name="Kim B.D."/>
            <person name="Cohen O."/>
            <person name="Paran I."/>
            <person name="Suh M.C."/>
            <person name="Lee S.B."/>
            <person name="Kim Y.K."/>
            <person name="Shin Y."/>
            <person name="Noh S.J."/>
            <person name="Park J."/>
            <person name="Seo Y.S."/>
            <person name="Kwon S.Y."/>
            <person name="Kim H.A."/>
            <person name="Park J.M."/>
            <person name="Kim H.J."/>
            <person name="Choi S.B."/>
            <person name="Bosland P.W."/>
            <person name="Reeves G."/>
            <person name="Jo S.H."/>
            <person name="Lee B.W."/>
            <person name="Cho H.T."/>
            <person name="Choi H.S."/>
            <person name="Lee M.S."/>
            <person name="Yu Y."/>
            <person name="Do Choi Y."/>
            <person name="Park B.S."/>
            <person name="van Deynze A."/>
            <person name="Ashrafi H."/>
            <person name="Hill T."/>
            <person name="Kim W.T."/>
            <person name="Pai H.S."/>
            <person name="Ahn H.K."/>
            <person name="Yeam I."/>
            <person name="Giovannoni J.J."/>
            <person name="Rose J.K."/>
            <person name="Sorensen I."/>
            <person name="Lee S.J."/>
            <person name="Kim R.W."/>
            <person name="Choi I.Y."/>
            <person name="Choi B.S."/>
            <person name="Lim J.S."/>
            <person name="Lee Y.H."/>
            <person name="Choi D."/>
        </authorList>
    </citation>
    <scope>NUCLEOTIDE SEQUENCE [LARGE SCALE GENOMIC DNA]</scope>
    <source>
        <strain evidence="8">cv. CM334</strain>
    </source>
</reference>